<dbReference type="Proteomes" id="UP001381693">
    <property type="component" value="Unassembled WGS sequence"/>
</dbReference>
<feature type="binding site" evidence="14">
    <location>
        <position position="476"/>
    </location>
    <ligand>
        <name>Zn(2+)</name>
        <dbReference type="ChEBI" id="CHEBI:29105"/>
        <label>2</label>
    </ligand>
</feature>
<organism evidence="18 19">
    <name type="scientific">Halocaridina rubra</name>
    <name type="common">Hawaiian red shrimp</name>
    <dbReference type="NCBI Taxonomy" id="373956"/>
    <lineage>
        <taxon>Eukaryota</taxon>
        <taxon>Metazoa</taxon>
        <taxon>Ecdysozoa</taxon>
        <taxon>Arthropoda</taxon>
        <taxon>Crustacea</taxon>
        <taxon>Multicrustacea</taxon>
        <taxon>Malacostraca</taxon>
        <taxon>Eumalacostraca</taxon>
        <taxon>Eucarida</taxon>
        <taxon>Decapoda</taxon>
        <taxon>Pleocyemata</taxon>
        <taxon>Caridea</taxon>
        <taxon>Atyoidea</taxon>
        <taxon>Atyidae</taxon>
        <taxon>Halocaridina</taxon>
    </lineage>
</organism>
<comment type="similarity">
    <text evidence="2 15">Belongs to the alkaline phosphatase family.</text>
</comment>
<feature type="binding site" evidence="14">
    <location>
        <position position="364"/>
    </location>
    <ligand>
        <name>Zn(2+)</name>
        <dbReference type="ChEBI" id="CHEBI:29105"/>
        <label>2</label>
    </ligand>
</feature>
<dbReference type="AlphaFoldDB" id="A0AAN8WMX2"/>
<feature type="signal peptide" evidence="17">
    <location>
        <begin position="1"/>
        <end position="17"/>
    </location>
</feature>
<dbReference type="InterPro" id="IPR017850">
    <property type="entry name" value="Alkaline_phosphatase_core_sf"/>
</dbReference>
<dbReference type="PROSITE" id="PS00123">
    <property type="entry name" value="ALKALINE_PHOSPHATASE"/>
    <property type="match status" value="1"/>
</dbReference>
<dbReference type="PANTHER" id="PTHR11596:SF91">
    <property type="entry name" value="ALKALINE PHOSPHATASE-RELATED"/>
    <property type="match status" value="1"/>
</dbReference>
<sequence>MGLICHFLLSLLILGYAQTIYMMPQQKGEEKYHKRSERATPYPVPGEDMAFWRQNAQNTLQYQLQITNKVQQAKNIIFFLGDGMSISTVTAARFHKGYQTGNYEHETLVWEEFPHVALSKPYTTNGQVADSASSATAYLCGVKANTYTVGVDSNVLEGNCSAQLNTAYHTPSIAQWFQDAGLSTGVVTNARITHATPAGAYAHAANRDWEDDSDIFYGGEDPTICDDIAEQLIYGETGKNFKVILGGGRRHFIDGNIIDVEEGRGGYRLDGKDLITEWINGKATEGVSASYVWNRDDFLAVDTANTEYLLGLFAFSHMDYVLERDPAMDPTLPEMTRVAIEMLKKDTKGYFLLVEGGRIDHASHSNVARKALSETLELDEAVQMALSLTDPNDTLILVTADHAHSLTVNGYPDRQSDILGLGDVSDVDGLPLTTILYGNGPGYQCTPTGRPDPSLSDLEDINYKQQAAVPFDSSHHTGEEVGIWVTGPHSHLFTGVYEQNYIPHALAYAACVGDGLSFCSTK</sequence>
<dbReference type="GO" id="GO:0005886">
    <property type="term" value="C:plasma membrane"/>
    <property type="evidence" value="ECO:0007669"/>
    <property type="project" value="UniProtKB-SubCell"/>
</dbReference>
<evidence type="ECO:0000256" key="2">
    <source>
        <dbReference type="ARBA" id="ARBA00005984"/>
    </source>
</evidence>
<evidence type="ECO:0000256" key="8">
    <source>
        <dbReference type="ARBA" id="ARBA00022833"/>
    </source>
</evidence>
<comment type="caution">
    <text evidence="18">The sequence shown here is derived from an EMBL/GenBank/DDBJ whole genome shotgun (WGS) entry which is preliminary data.</text>
</comment>
<dbReference type="Pfam" id="PF00245">
    <property type="entry name" value="Alk_phosphatase"/>
    <property type="match status" value="1"/>
</dbReference>
<evidence type="ECO:0000256" key="14">
    <source>
        <dbReference type="PIRSR" id="PIRSR601952-2"/>
    </source>
</evidence>
<comment type="subcellular location">
    <subcellularLocation>
        <location evidence="1">Cell membrane</location>
        <topology evidence="1">Lipid-anchor</topology>
        <topology evidence="1">GPI-anchor</topology>
    </subcellularLocation>
</comment>
<comment type="cofactor">
    <cofactor evidence="14">
        <name>Zn(2+)</name>
        <dbReference type="ChEBI" id="CHEBI:29105"/>
    </cofactor>
    <text evidence="14">Binds 2 Zn(2+) ions.</text>
</comment>
<keyword evidence="6 14" id="KW-0479">Metal-binding</keyword>
<evidence type="ECO:0000256" key="4">
    <source>
        <dbReference type="ARBA" id="ARBA00022475"/>
    </source>
</evidence>
<keyword evidence="17" id="KW-0732">Signal</keyword>
<keyword evidence="4" id="KW-1003">Cell membrane</keyword>
<dbReference type="CDD" id="cd16012">
    <property type="entry name" value="ALP"/>
    <property type="match status" value="1"/>
</dbReference>
<evidence type="ECO:0000256" key="1">
    <source>
        <dbReference type="ARBA" id="ARBA00004609"/>
    </source>
</evidence>
<feature type="binding site" evidence="14">
    <location>
        <position position="82"/>
    </location>
    <ligand>
        <name>Mg(2+)</name>
        <dbReference type="ChEBI" id="CHEBI:18420"/>
    </ligand>
</feature>
<feature type="binding site" evidence="14">
    <location>
        <position position="360"/>
    </location>
    <ligand>
        <name>Zn(2+)</name>
        <dbReference type="ChEBI" id="CHEBI:29105"/>
        <label>2</label>
    </ligand>
</feature>
<dbReference type="SMART" id="SM00098">
    <property type="entry name" value="alkPPc"/>
    <property type="match status" value="1"/>
</dbReference>
<proteinExistence type="inferred from homology"/>
<feature type="binding site" evidence="14">
    <location>
        <position position="401"/>
    </location>
    <ligand>
        <name>Zn(2+)</name>
        <dbReference type="ChEBI" id="CHEBI:29105"/>
        <label>2</label>
    </ligand>
</feature>
<feature type="binding site" evidence="14">
    <location>
        <position position="355"/>
    </location>
    <ligand>
        <name>Mg(2+)</name>
        <dbReference type="ChEBI" id="CHEBI:18420"/>
    </ligand>
</feature>
<dbReference type="InterPro" id="IPR018299">
    <property type="entry name" value="Alkaline_phosphatase_AS"/>
</dbReference>
<name>A0AAN8WMX2_HALRR</name>
<comment type="cofactor">
    <cofactor evidence="14">
        <name>Mg(2+)</name>
        <dbReference type="ChEBI" id="CHEBI:18420"/>
    </cofactor>
    <text evidence="14">Binds 1 Mg(2+) ion.</text>
</comment>
<evidence type="ECO:0000256" key="7">
    <source>
        <dbReference type="ARBA" id="ARBA00022801"/>
    </source>
</evidence>
<evidence type="ECO:0000313" key="18">
    <source>
        <dbReference type="EMBL" id="KAK7068956.1"/>
    </source>
</evidence>
<evidence type="ECO:0000256" key="12">
    <source>
        <dbReference type="ARBA" id="ARBA00023288"/>
    </source>
</evidence>
<accession>A0AAN8WMX2</accession>
<keyword evidence="19" id="KW-1185">Reference proteome</keyword>
<keyword evidence="12" id="KW-0449">Lipoprotein</keyword>
<keyword evidence="11" id="KW-0325">Glycoprotein</keyword>
<dbReference type="PANTHER" id="PTHR11596">
    <property type="entry name" value="ALKALINE PHOSPHATASE"/>
    <property type="match status" value="1"/>
</dbReference>
<feature type="chain" id="PRO_5042937054" description="Alkaline phosphatase" evidence="17">
    <location>
        <begin position="18"/>
        <end position="522"/>
    </location>
</feature>
<feature type="binding site" evidence="14">
    <location>
        <position position="194"/>
    </location>
    <ligand>
        <name>Mg(2+)</name>
        <dbReference type="ChEBI" id="CHEBI:18420"/>
    </ligand>
</feature>
<dbReference type="EC" id="3.1.3.1" evidence="3 16"/>
<dbReference type="EMBL" id="JAXCGZ010017070">
    <property type="protein sequence ID" value="KAK7068956.1"/>
    <property type="molecule type" value="Genomic_DNA"/>
</dbReference>
<keyword evidence="5" id="KW-0336">GPI-anchor</keyword>
<reference evidence="18 19" key="1">
    <citation type="submission" date="2023-11" db="EMBL/GenBank/DDBJ databases">
        <title>Halocaridina rubra genome assembly.</title>
        <authorList>
            <person name="Smith C."/>
        </authorList>
    </citation>
    <scope>NUCLEOTIDE SEQUENCE [LARGE SCALE GENOMIC DNA]</scope>
    <source>
        <strain evidence="18">EP-1</strain>
        <tissue evidence="18">Whole</tissue>
    </source>
</reference>
<evidence type="ECO:0000256" key="6">
    <source>
        <dbReference type="ARBA" id="ARBA00022723"/>
    </source>
</evidence>
<dbReference type="PRINTS" id="PR00113">
    <property type="entry name" value="ALKPHPHTASE"/>
</dbReference>
<comment type="catalytic activity">
    <reaction evidence="16">
        <text>a phosphate monoester + H2O = an alcohol + phosphate</text>
        <dbReference type="Rhea" id="RHEA:15017"/>
        <dbReference type="ChEBI" id="CHEBI:15377"/>
        <dbReference type="ChEBI" id="CHEBI:30879"/>
        <dbReference type="ChEBI" id="CHEBI:43474"/>
        <dbReference type="ChEBI" id="CHEBI:67140"/>
        <dbReference type="EC" id="3.1.3.1"/>
    </reaction>
</comment>
<dbReference type="GO" id="GO:0046872">
    <property type="term" value="F:metal ion binding"/>
    <property type="evidence" value="ECO:0007669"/>
    <property type="project" value="UniProtKB-KW"/>
</dbReference>
<keyword evidence="8 14" id="KW-0862">Zinc</keyword>
<evidence type="ECO:0000256" key="10">
    <source>
        <dbReference type="ARBA" id="ARBA00023136"/>
    </source>
</evidence>
<keyword evidence="10" id="KW-0472">Membrane</keyword>
<dbReference type="FunFam" id="3.40.720.10:FF:000008">
    <property type="entry name" value="Alkaline phosphatase"/>
    <property type="match status" value="1"/>
</dbReference>
<evidence type="ECO:0000256" key="17">
    <source>
        <dbReference type="SAM" id="SignalP"/>
    </source>
</evidence>
<dbReference type="GO" id="GO:0004035">
    <property type="term" value="F:alkaline phosphatase activity"/>
    <property type="evidence" value="ECO:0007669"/>
    <property type="project" value="UniProtKB-EC"/>
</dbReference>
<dbReference type="Gene3D" id="3.40.720.10">
    <property type="entry name" value="Alkaline Phosphatase, subunit A"/>
    <property type="match status" value="1"/>
</dbReference>
<evidence type="ECO:0000256" key="11">
    <source>
        <dbReference type="ARBA" id="ARBA00023180"/>
    </source>
</evidence>
<dbReference type="InterPro" id="IPR001952">
    <property type="entry name" value="Alkaline_phosphatase"/>
</dbReference>
<feature type="binding site" evidence="14">
    <location>
        <position position="402"/>
    </location>
    <ligand>
        <name>Zn(2+)</name>
        <dbReference type="ChEBI" id="CHEBI:29105"/>
        <label>2</label>
    </ligand>
</feature>
<feature type="binding site" evidence="14">
    <location>
        <position position="82"/>
    </location>
    <ligand>
        <name>Zn(2+)</name>
        <dbReference type="ChEBI" id="CHEBI:29105"/>
        <label>2</label>
    </ligand>
</feature>
<keyword evidence="9 14" id="KW-0460">Magnesium</keyword>
<evidence type="ECO:0000256" key="3">
    <source>
        <dbReference type="ARBA" id="ARBA00012647"/>
    </source>
</evidence>
<evidence type="ECO:0000256" key="15">
    <source>
        <dbReference type="RuleBase" id="RU003946"/>
    </source>
</evidence>
<dbReference type="GO" id="GO:0098552">
    <property type="term" value="C:side of membrane"/>
    <property type="evidence" value="ECO:0007669"/>
    <property type="project" value="UniProtKB-KW"/>
</dbReference>
<evidence type="ECO:0000313" key="19">
    <source>
        <dbReference type="Proteomes" id="UP001381693"/>
    </source>
</evidence>
<protein>
    <recommendedName>
        <fullName evidence="3 16">Alkaline phosphatase</fullName>
        <ecNumber evidence="3 16">3.1.3.1</ecNumber>
    </recommendedName>
</protein>
<dbReference type="SUPFAM" id="SSF53649">
    <property type="entry name" value="Alkaline phosphatase-like"/>
    <property type="match status" value="1"/>
</dbReference>
<evidence type="ECO:0000256" key="13">
    <source>
        <dbReference type="PIRSR" id="PIRSR601952-1"/>
    </source>
</evidence>
<feature type="active site" description="Phosphoserine intermediate" evidence="13">
    <location>
        <position position="131"/>
    </location>
</feature>
<evidence type="ECO:0000256" key="16">
    <source>
        <dbReference type="RuleBase" id="RU003947"/>
    </source>
</evidence>
<evidence type="ECO:0000256" key="9">
    <source>
        <dbReference type="ARBA" id="ARBA00022842"/>
    </source>
</evidence>
<feature type="binding site" evidence="14">
    <location>
        <position position="196"/>
    </location>
    <ligand>
        <name>Mg(2+)</name>
        <dbReference type="ChEBI" id="CHEBI:18420"/>
    </ligand>
</feature>
<gene>
    <name evidence="18" type="ORF">SK128_016412</name>
</gene>
<evidence type="ECO:0000256" key="5">
    <source>
        <dbReference type="ARBA" id="ARBA00022622"/>
    </source>
</evidence>
<keyword evidence="7 16" id="KW-0378">Hydrolase</keyword>